<reference evidence="3 4" key="1">
    <citation type="submission" date="2022-06" db="EMBL/GenBank/DDBJ databases">
        <title>Isolation of gut microbiota from human fecal samples.</title>
        <authorList>
            <person name="Pamer E.G."/>
            <person name="Barat B."/>
            <person name="Waligurski E."/>
            <person name="Medina S."/>
            <person name="Paddock L."/>
            <person name="Mostad J."/>
        </authorList>
    </citation>
    <scope>NUCLEOTIDE SEQUENCE [LARGE SCALE GENOMIC DNA]</scope>
    <source>
        <strain evidence="3 4">DFI.9.90</strain>
    </source>
</reference>
<evidence type="ECO:0000313" key="3">
    <source>
        <dbReference type="EMBL" id="MCQ4813585.1"/>
    </source>
</evidence>
<dbReference type="AlphaFoldDB" id="A0AAW5JYE1"/>
<evidence type="ECO:0000313" key="4">
    <source>
        <dbReference type="Proteomes" id="UP001205919"/>
    </source>
</evidence>
<dbReference type="RefSeq" id="WP_256181620.1">
    <property type="nucleotide sequence ID" value="NZ_CP171104.1"/>
</dbReference>
<feature type="region of interest" description="Disordered" evidence="1">
    <location>
        <begin position="70"/>
        <end position="89"/>
    </location>
</feature>
<name>A0AAW5JYE1_9BACT</name>
<keyword evidence="2" id="KW-0472">Membrane</keyword>
<keyword evidence="2" id="KW-1133">Transmembrane helix</keyword>
<keyword evidence="2" id="KW-0812">Transmembrane</keyword>
<protein>
    <recommendedName>
        <fullName evidence="5">Holin</fullName>
    </recommendedName>
</protein>
<evidence type="ECO:0000256" key="2">
    <source>
        <dbReference type="SAM" id="Phobius"/>
    </source>
</evidence>
<sequence length="89" mass="9762">MKELINKLFLYLNNLPWTKPVAIIVCFVDLAVFALSWITGRDIPPNATQLGIWFGGAIFGIAAGKSVYEGTRRSGHGEDDPKDGPEDDI</sequence>
<proteinExistence type="predicted"/>
<accession>A0AAW5JYE1</accession>
<feature type="transmembrane region" description="Helical" evidence="2">
    <location>
        <begin position="21"/>
        <end position="38"/>
    </location>
</feature>
<organism evidence="3 4">
    <name type="scientific">Cloacibacillus evryensis</name>
    <dbReference type="NCBI Taxonomy" id="508460"/>
    <lineage>
        <taxon>Bacteria</taxon>
        <taxon>Thermotogati</taxon>
        <taxon>Synergistota</taxon>
        <taxon>Synergistia</taxon>
        <taxon>Synergistales</taxon>
        <taxon>Synergistaceae</taxon>
        <taxon>Cloacibacillus</taxon>
    </lineage>
</organism>
<evidence type="ECO:0008006" key="5">
    <source>
        <dbReference type="Google" id="ProtNLM"/>
    </source>
</evidence>
<comment type="caution">
    <text evidence="3">The sequence shown here is derived from an EMBL/GenBank/DDBJ whole genome shotgun (WGS) entry which is preliminary data.</text>
</comment>
<evidence type="ECO:0000256" key="1">
    <source>
        <dbReference type="SAM" id="MobiDB-lite"/>
    </source>
</evidence>
<feature type="transmembrane region" description="Helical" evidence="2">
    <location>
        <begin position="50"/>
        <end position="68"/>
    </location>
</feature>
<keyword evidence="4" id="KW-1185">Reference proteome</keyword>
<dbReference type="EMBL" id="JANFYT010000006">
    <property type="protein sequence ID" value="MCQ4813585.1"/>
    <property type="molecule type" value="Genomic_DNA"/>
</dbReference>
<gene>
    <name evidence="3" type="ORF">NE630_03985</name>
</gene>
<dbReference type="Proteomes" id="UP001205919">
    <property type="component" value="Unassembled WGS sequence"/>
</dbReference>